<comment type="caution">
    <text evidence="5">The sequence shown here is derived from an EMBL/GenBank/DDBJ whole genome shotgun (WGS) entry which is preliminary data.</text>
</comment>
<feature type="region of interest" description="Disordered" evidence="2">
    <location>
        <begin position="38"/>
        <end position="77"/>
    </location>
</feature>
<feature type="region of interest" description="Disordered" evidence="2">
    <location>
        <begin position="96"/>
        <end position="118"/>
    </location>
</feature>
<dbReference type="SUPFAM" id="SSF48452">
    <property type="entry name" value="TPR-like"/>
    <property type="match status" value="1"/>
</dbReference>
<dbReference type="PROSITE" id="PS50005">
    <property type="entry name" value="TPR"/>
    <property type="match status" value="2"/>
</dbReference>
<dbReference type="Proteomes" id="UP000355283">
    <property type="component" value="Unassembled WGS sequence"/>
</dbReference>
<dbReference type="SUPFAM" id="SSF53335">
    <property type="entry name" value="S-adenosyl-L-methionine-dependent methyltransferases"/>
    <property type="match status" value="1"/>
</dbReference>
<dbReference type="OrthoDB" id="309339at2759"/>
<dbReference type="Pfam" id="PF08242">
    <property type="entry name" value="Methyltransf_12"/>
    <property type="match status" value="1"/>
</dbReference>
<feature type="chain" id="PRO_5020040551" description="Methyltransferase type 12 domain-containing protein" evidence="3">
    <location>
        <begin position="23"/>
        <end position="774"/>
    </location>
</feature>
<evidence type="ECO:0000256" key="2">
    <source>
        <dbReference type="SAM" id="MobiDB-lite"/>
    </source>
</evidence>
<dbReference type="InterPro" id="IPR029063">
    <property type="entry name" value="SAM-dependent_MTases_sf"/>
</dbReference>
<feature type="domain" description="Methyltransferase type 12" evidence="4">
    <location>
        <begin position="518"/>
        <end position="613"/>
    </location>
</feature>
<dbReference type="InterPro" id="IPR013217">
    <property type="entry name" value="Methyltransf_12"/>
</dbReference>
<evidence type="ECO:0000256" key="1">
    <source>
        <dbReference type="PROSITE-ProRule" id="PRU00339"/>
    </source>
</evidence>
<dbReference type="EMBL" id="SDOX01000021">
    <property type="protein sequence ID" value="TFJ83586.1"/>
    <property type="molecule type" value="Genomic_DNA"/>
</dbReference>
<dbReference type="InterPro" id="IPR011990">
    <property type="entry name" value="TPR-like_helical_dom_sf"/>
</dbReference>
<accession>A0A4D9CX87</accession>
<proteinExistence type="predicted"/>
<feature type="signal peptide" evidence="3">
    <location>
        <begin position="1"/>
        <end position="22"/>
    </location>
</feature>
<dbReference type="AlphaFoldDB" id="A0A4D9CX87"/>
<sequence length="774" mass="84058">MVRPKCCTLSLLLLSHAVQTGAFLRPLPLFRLAPLPSTSPPRPLSLPRSPLSFTASSAPQEGQAPSVQSSPPSPLYDQQEGAWSYFHSVPRALPGGRTLREDRVSSESGEPFAGEEEGEWGRQRRRLVLYGAQGEREGDLVFVESRGKSLHLETLQVKEGDTTEGGGEAAAATLSPAHSLILGAMERFLNRGGRIGQVTVGDAGQEGRGLEPLQASATALGFRPIPPGGAPAKDKGQADRPVLQGGLTDVLPELQALARDTSGSVSALLLNVLGRLEHDAQNFKAASDLYTQALTLQPNSSTIFQNLGAAFASQGEHQLAFASFQRAIDLNSNDRYTYFKLGMMYEQLATGKYKEAAEHALSCYAFYVDGREGGEDTDALTIYGNLLVKRLSPAEAVEVYKRALALEAGLWNVWFNMANAYLKIGEKEEGAQGGGEGGAAAPVEADPAYVVELFDYYAPTYDQHMKEGLLYTAPRILRQEVRKVLNHTLFTEGAMGPVTPEGSGEALLRALNKSMRILDLGCGTVGWRGLCGAWFTDYASRMVGVDLSPKMLSQARKKLVYDEVHEGDLRDWLRQEASQTPPPTYDIIVSADVLQYLGSLEDTFLSTASLLEPRRGLFAFTLEELQADYGQAARDGGGRRGDSRWGRRVGRAGGRAGGRDLLLRVPITLLEFYYGNVPVTLISHLFPDVPALPPSFLPFRSCLPDNHLDPDPSLLPSLSPASGRFLHTKAYVERALAQAGLVVETSISYSPRVERGEPVPGFLYVVRRKRDGLV</sequence>
<dbReference type="Gene3D" id="1.25.40.10">
    <property type="entry name" value="Tetratricopeptide repeat domain"/>
    <property type="match status" value="2"/>
</dbReference>
<dbReference type="CDD" id="cd02440">
    <property type="entry name" value="AdoMet_MTases"/>
    <property type="match status" value="1"/>
</dbReference>
<reference evidence="5 6" key="1">
    <citation type="submission" date="2019-01" db="EMBL/GenBank/DDBJ databases">
        <title>Nuclear Genome Assembly of the Microalgal Biofuel strain Nannochloropsis salina CCMP1776.</title>
        <authorList>
            <person name="Hovde B."/>
        </authorList>
    </citation>
    <scope>NUCLEOTIDE SEQUENCE [LARGE SCALE GENOMIC DNA]</scope>
    <source>
        <strain evidence="5 6">CCMP1776</strain>
    </source>
</reference>
<name>A0A4D9CX87_9STRA</name>
<evidence type="ECO:0000259" key="4">
    <source>
        <dbReference type="Pfam" id="PF08242"/>
    </source>
</evidence>
<protein>
    <recommendedName>
        <fullName evidence="4">Methyltransferase type 12 domain-containing protein</fullName>
    </recommendedName>
</protein>
<dbReference type="Gene3D" id="3.40.50.150">
    <property type="entry name" value="Vaccinia Virus protein VP39"/>
    <property type="match status" value="1"/>
</dbReference>
<organism evidence="5 6">
    <name type="scientific">Nannochloropsis salina CCMP1776</name>
    <dbReference type="NCBI Taxonomy" id="1027361"/>
    <lineage>
        <taxon>Eukaryota</taxon>
        <taxon>Sar</taxon>
        <taxon>Stramenopiles</taxon>
        <taxon>Ochrophyta</taxon>
        <taxon>Eustigmatophyceae</taxon>
        <taxon>Eustigmatales</taxon>
        <taxon>Monodopsidaceae</taxon>
        <taxon>Microchloropsis</taxon>
        <taxon>Microchloropsis salina</taxon>
    </lineage>
</organism>
<dbReference type="Pfam" id="PF13181">
    <property type="entry name" value="TPR_8"/>
    <property type="match status" value="1"/>
</dbReference>
<keyword evidence="6" id="KW-1185">Reference proteome</keyword>
<evidence type="ECO:0000313" key="5">
    <source>
        <dbReference type="EMBL" id="TFJ83586.1"/>
    </source>
</evidence>
<dbReference type="SMART" id="SM00028">
    <property type="entry name" value="TPR"/>
    <property type="match status" value="3"/>
</dbReference>
<dbReference type="PANTHER" id="PTHR43861:SF1">
    <property type="entry name" value="TRANS-ACONITATE 2-METHYLTRANSFERASE"/>
    <property type="match status" value="1"/>
</dbReference>
<evidence type="ECO:0000313" key="6">
    <source>
        <dbReference type="Proteomes" id="UP000355283"/>
    </source>
</evidence>
<feature type="repeat" description="TPR" evidence="1">
    <location>
        <begin position="267"/>
        <end position="300"/>
    </location>
</feature>
<evidence type="ECO:0000256" key="3">
    <source>
        <dbReference type="SAM" id="SignalP"/>
    </source>
</evidence>
<feature type="repeat" description="TPR" evidence="1">
    <location>
        <begin position="301"/>
        <end position="334"/>
    </location>
</feature>
<dbReference type="PANTHER" id="PTHR43861">
    <property type="entry name" value="TRANS-ACONITATE 2-METHYLTRANSFERASE-RELATED"/>
    <property type="match status" value="1"/>
</dbReference>
<gene>
    <name evidence="5" type="ORF">NSK_004691</name>
</gene>
<keyword evidence="1" id="KW-0802">TPR repeat</keyword>
<keyword evidence="3" id="KW-0732">Signal</keyword>
<dbReference type="InterPro" id="IPR019734">
    <property type="entry name" value="TPR_rpt"/>
</dbReference>